<accession>A0A5M9JMT7</accession>
<evidence type="ECO:0000313" key="2">
    <source>
        <dbReference type="Proteomes" id="UP000322873"/>
    </source>
</evidence>
<evidence type="ECO:0000313" key="1">
    <source>
        <dbReference type="EMBL" id="KAA8570037.1"/>
    </source>
</evidence>
<keyword evidence="2" id="KW-1185">Reference proteome</keyword>
<organism evidence="1 2">
    <name type="scientific">Monilinia fructicola</name>
    <name type="common">Brown rot fungus</name>
    <name type="synonym">Ciboria fructicola</name>
    <dbReference type="NCBI Taxonomy" id="38448"/>
    <lineage>
        <taxon>Eukaryota</taxon>
        <taxon>Fungi</taxon>
        <taxon>Dikarya</taxon>
        <taxon>Ascomycota</taxon>
        <taxon>Pezizomycotina</taxon>
        <taxon>Leotiomycetes</taxon>
        <taxon>Helotiales</taxon>
        <taxon>Sclerotiniaceae</taxon>
        <taxon>Monilinia</taxon>
    </lineage>
</organism>
<dbReference type="Proteomes" id="UP000322873">
    <property type="component" value="Unassembled WGS sequence"/>
</dbReference>
<proteinExistence type="predicted"/>
<name>A0A5M9JMT7_MONFR</name>
<gene>
    <name evidence="1" type="ORF">EYC84_002374</name>
</gene>
<protein>
    <submittedName>
        <fullName evidence="1">Uncharacterized protein</fullName>
    </submittedName>
</protein>
<sequence>MMEMLLSYGPSIWTGIPAAWNGQTARQSMLGEILRILGKTADFTEVPKNNPKLSYDLSPGSDDELLIPSELQKLHPRAQHPVNGHSSPRPGVSYVADAKSPVTGQNRQIVIESRNKNKLGSDTRREDCILQMRLIQPKNDQEMMRGFVSQQWLEDVRAVWIFHNLLGKGSPFIRTKRPAEIFLAHDDTRLETANSNSTHKYDFTSSHPIGDPHSTSTNPIIPLGAGNRLKPSNSTLLRHAPAGQRLNATDSKPSLFHTPPPQIEVQGEIEEPSPEEDITLATLSNGIEFVLISKGTLDFENPLTFNIAELENLSLSSFLLAFAQRTDVKTQRVNGLIFIILLGDNRSEKVMEGEKRRWQKVVEIIGALWNYSQVQWRKNPRMKSKDCKIFTESIWRVEA</sequence>
<dbReference type="EMBL" id="VICG01000007">
    <property type="protein sequence ID" value="KAA8570037.1"/>
    <property type="molecule type" value="Genomic_DNA"/>
</dbReference>
<comment type="caution">
    <text evidence="1">The sequence shown here is derived from an EMBL/GenBank/DDBJ whole genome shotgun (WGS) entry which is preliminary data.</text>
</comment>
<dbReference type="AlphaFoldDB" id="A0A5M9JMT7"/>
<reference evidence="1 2" key="1">
    <citation type="submission" date="2019-06" db="EMBL/GenBank/DDBJ databases">
        <title>Genome Sequence of the Brown Rot Fungal Pathogen Monilinia fructicola.</title>
        <authorList>
            <person name="De Miccolis Angelini R.M."/>
            <person name="Landi L."/>
            <person name="Abate D."/>
            <person name="Pollastro S."/>
            <person name="Romanazzi G."/>
            <person name="Faretra F."/>
        </authorList>
    </citation>
    <scope>NUCLEOTIDE SEQUENCE [LARGE SCALE GENOMIC DNA]</scope>
    <source>
        <strain evidence="1 2">Mfrc123</strain>
    </source>
</reference>